<dbReference type="EMBL" id="BNJG01000001">
    <property type="protein sequence ID" value="GHO54232.1"/>
    <property type="molecule type" value="Genomic_DNA"/>
</dbReference>
<dbReference type="Proteomes" id="UP000654345">
    <property type="component" value="Unassembled WGS sequence"/>
</dbReference>
<proteinExistence type="predicted"/>
<organism evidence="1 2">
    <name type="scientific">Ktedonobacter robiniae</name>
    <dbReference type="NCBI Taxonomy" id="2778365"/>
    <lineage>
        <taxon>Bacteria</taxon>
        <taxon>Bacillati</taxon>
        <taxon>Chloroflexota</taxon>
        <taxon>Ktedonobacteria</taxon>
        <taxon>Ktedonobacterales</taxon>
        <taxon>Ktedonobacteraceae</taxon>
        <taxon>Ktedonobacter</taxon>
    </lineage>
</organism>
<sequence length="62" mass="6991">MTAHTVPRPVIKSIKALWRRRHNARVIIERSSDCLECAVMRRGLVSVVISISFALQGVYPDS</sequence>
<gene>
    <name evidence="1" type="ORF">KSB_27070</name>
</gene>
<comment type="caution">
    <text evidence="1">The sequence shown here is derived from an EMBL/GenBank/DDBJ whole genome shotgun (WGS) entry which is preliminary data.</text>
</comment>
<protein>
    <submittedName>
        <fullName evidence="1">Uncharacterized protein</fullName>
    </submittedName>
</protein>
<keyword evidence="2" id="KW-1185">Reference proteome</keyword>
<evidence type="ECO:0000313" key="2">
    <source>
        <dbReference type="Proteomes" id="UP000654345"/>
    </source>
</evidence>
<name>A0ABQ3UNH6_9CHLR</name>
<evidence type="ECO:0000313" key="1">
    <source>
        <dbReference type="EMBL" id="GHO54232.1"/>
    </source>
</evidence>
<accession>A0ABQ3UNH6</accession>
<reference evidence="1 2" key="1">
    <citation type="journal article" date="2021" name="Int. J. Syst. Evol. Microbiol.">
        <title>Reticulibacter mediterranei gen. nov., sp. nov., within the new family Reticulibacteraceae fam. nov., and Ktedonospora formicarum gen. nov., sp. nov., Ktedonobacter robiniae sp. nov., Dictyobacter formicarum sp. nov. and Dictyobacter arantiisoli sp. nov., belonging to the class Ktedonobacteria.</title>
        <authorList>
            <person name="Yabe S."/>
            <person name="Zheng Y."/>
            <person name="Wang C.M."/>
            <person name="Sakai Y."/>
            <person name="Abe K."/>
            <person name="Yokota A."/>
            <person name="Donadio S."/>
            <person name="Cavaletti L."/>
            <person name="Monciardini P."/>
        </authorList>
    </citation>
    <scope>NUCLEOTIDE SEQUENCE [LARGE SCALE GENOMIC DNA]</scope>
    <source>
        <strain evidence="1 2">SOSP1-30</strain>
    </source>
</reference>